<sequence length="99" mass="11185">MARLRSFRGDFFTGTLVILDIGEPAADDSIYYSGVLLSDTEEPVFEWIHENDPRMQDGRESHMYVSPYLKPFGGRVGLGTKLREILDNEPLPDPPKATQ</sequence>
<evidence type="ECO:0000313" key="1">
    <source>
        <dbReference type="EMBL" id="SDO38825.1"/>
    </source>
</evidence>
<keyword evidence="2" id="KW-1185">Reference proteome</keyword>
<dbReference type="AlphaFoldDB" id="A0A1H0J4Y7"/>
<dbReference type="EMBL" id="FNIL01000012">
    <property type="protein sequence ID" value="SDO38825.1"/>
    <property type="molecule type" value="Genomic_DNA"/>
</dbReference>
<accession>A0A1H0J4Y7</accession>
<name>A0A1H0J4Y7_9BACI</name>
<proteinExistence type="predicted"/>
<organism evidence="1 2">
    <name type="scientific">Alkalicoccus daliensis</name>
    <dbReference type="NCBI Taxonomy" id="745820"/>
    <lineage>
        <taxon>Bacteria</taxon>
        <taxon>Bacillati</taxon>
        <taxon>Bacillota</taxon>
        <taxon>Bacilli</taxon>
        <taxon>Bacillales</taxon>
        <taxon>Bacillaceae</taxon>
        <taxon>Alkalicoccus</taxon>
    </lineage>
</organism>
<reference evidence="2" key="1">
    <citation type="submission" date="2016-10" db="EMBL/GenBank/DDBJ databases">
        <authorList>
            <person name="Varghese N."/>
            <person name="Submissions S."/>
        </authorList>
    </citation>
    <scope>NUCLEOTIDE SEQUENCE [LARGE SCALE GENOMIC DNA]</scope>
    <source>
        <strain evidence="2">CGMCC 1.10369</strain>
    </source>
</reference>
<gene>
    <name evidence="1" type="ORF">SAMN04488053_11275</name>
</gene>
<dbReference type="Proteomes" id="UP000198778">
    <property type="component" value="Unassembled WGS sequence"/>
</dbReference>
<protein>
    <submittedName>
        <fullName evidence="1">Uncharacterized protein</fullName>
    </submittedName>
</protein>
<evidence type="ECO:0000313" key="2">
    <source>
        <dbReference type="Proteomes" id="UP000198778"/>
    </source>
</evidence>